<feature type="domain" description="EF-hand" evidence="3">
    <location>
        <begin position="28"/>
        <end position="54"/>
    </location>
</feature>
<keyword evidence="2" id="KW-0732">Signal</keyword>
<protein>
    <submittedName>
        <fullName evidence="4">EF hand</fullName>
    </submittedName>
</protein>
<evidence type="ECO:0000313" key="5">
    <source>
        <dbReference type="Proteomes" id="UP000317093"/>
    </source>
</evidence>
<dbReference type="InterPro" id="IPR002048">
    <property type="entry name" value="EF_hand_dom"/>
</dbReference>
<dbReference type="AlphaFoldDB" id="A0A518BBA9"/>
<dbReference type="InterPro" id="IPR018247">
    <property type="entry name" value="EF_Hand_1_Ca_BS"/>
</dbReference>
<name>A0A518BBA9_9BACT</name>
<dbReference type="KEGG" id="knv:Pan216_51670"/>
<dbReference type="PROSITE" id="PS00018">
    <property type="entry name" value="EF_HAND_1"/>
    <property type="match status" value="1"/>
</dbReference>
<evidence type="ECO:0000313" key="4">
    <source>
        <dbReference type="EMBL" id="QDU64278.1"/>
    </source>
</evidence>
<evidence type="ECO:0000256" key="2">
    <source>
        <dbReference type="SAM" id="SignalP"/>
    </source>
</evidence>
<evidence type="ECO:0000259" key="3">
    <source>
        <dbReference type="PROSITE" id="PS50222"/>
    </source>
</evidence>
<feature type="compositionally biased region" description="Basic and acidic residues" evidence="1">
    <location>
        <begin position="36"/>
        <end position="87"/>
    </location>
</feature>
<evidence type="ECO:0000256" key="1">
    <source>
        <dbReference type="SAM" id="MobiDB-lite"/>
    </source>
</evidence>
<organism evidence="4 5">
    <name type="scientific">Kolteria novifilia</name>
    <dbReference type="NCBI Taxonomy" id="2527975"/>
    <lineage>
        <taxon>Bacteria</taxon>
        <taxon>Pseudomonadati</taxon>
        <taxon>Planctomycetota</taxon>
        <taxon>Planctomycetia</taxon>
        <taxon>Kolteriales</taxon>
        <taxon>Kolteriaceae</taxon>
        <taxon>Kolteria</taxon>
    </lineage>
</organism>
<dbReference type="RefSeq" id="WP_145262367.1">
    <property type="nucleotide sequence ID" value="NZ_CP036279.1"/>
</dbReference>
<dbReference type="Gene3D" id="1.10.238.10">
    <property type="entry name" value="EF-hand"/>
    <property type="match status" value="2"/>
</dbReference>
<proteinExistence type="predicted"/>
<feature type="region of interest" description="Disordered" evidence="1">
    <location>
        <begin position="36"/>
        <end position="102"/>
    </location>
</feature>
<dbReference type="InterPro" id="IPR011992">
    <property type="entry name" value="EF-hand-dom_pair"/>
</dbReference>
<dbReference type="CDD" id="cd00051">
    <property type="entry name" value="EFh"/>
    <property type="match status" value="1"/>
</dbReference>
<dbReference type="PROSITE" id="PS50222">
    <property type="entry name" value="EF_HAND_2"/>
    <property type="match status" value="2"/>
</dbReference>
<dbReference type="Proteomes" id="UP000317093">
    <property type="component" value="Chromosome"/>
</dbReference>
<reference evidence="4 5" key="1">
    <citation type="submission" date="2019-02" db="EMBL/GenBank/DDBJ databases">
        <title>Deep-cultivation of Planctomycetes and their phenomic and genomic characterization uncovers novel biology.</title>
        <authorList>
            <person name="Wiegand S."/>
            <person name="Jogler M."/>
            <person name="Boedeker C."/>
            <person name="Pinto D."/>
            <person name="Vollmers J."/>
            <person name="Rivas-Marin E."/>
            <person name="Kohn T."/>
            <person name="Peeters S.H."/>
            <person name="Heuer A."/>
            <person name="Rast P."/>
            <person name="Oberbeckmann S."/>
            <person name="Bunk B."/>
            <person name="Jeske O."/>
            <person name="Meyerdierks A."/>
            <person name="Storesund J.E."/>
            <person name="Kallscheuer N."/>
            <person name="Luecker S."/>
            <person name="Lage O.M."/>
            <person name="Pohl T."/>
            <person name="Merkel B.J."/>
            <person name="Hornburger P."/>
            <person name="Mueller R.-W."/>
            <person name="Bruemmer F."/>
            <person name="Labrenz M."/>
            <person name="Spormann A.M."/>
            <person name="Op den Camp H."/>
            <person name="Overmann J."/>
            <person name="Amann R."/>
            <person name="Jetten M.S.M."/>
            <person name="Mascher T."/>
            <person name="Medema M.H."/>
            <person name="Devos D.P."/>
            <person name="Kaster A.-K."/>
            <person name="Ovreas L."/>
            <person name="Rohde M."/>
            <person name="Galperin M.Y."/>
            <person name="Jogler C."/>
        </authorList>
    </citation>
    <scope>NUCLEOTIDE SEQUENCE [LARGE SCALE GENOMIC DNA]</scope>
    <source>
        <strain evidence="4 5">Pan216</strain>
    </source>
</reference>
<dbReference type="GO" id="GO:0005509">
    <property type="term" value="F:calcium ion binding"/>
    <property type="evidence" value="ECO:0007669"/>
    <property type="project" value="InterPro"/>
</dbReference>
<feature type="domain" description="EF-hand" evidence="3">
    <location>
        <begin position="60"/>
        <end position="95"/>
    </location>
</feature>
<dbReference type="EMBL" id="CP036279">
    <property type="protein sequence ID" value="QDU64278.1"/>
    <property type="molecule type" value="Genomic_DNA"/>
</dbReference>
<accession>A0A518BBA9</accession>
<sequence length="102" mass="11354" precursor="true">MKKLVCLTTTAAMMLASAGFAIAADKEKKKIDPEARFQKMDKNGDGKVSLDEFVGKRTGEKKEKAEKAFAKRDKDGDGNLTKDEFMPAKKAKKNKKKKNKDN</sequence>
<gene>
    <name evidence="4" type="ORF">Pan216_51670</name>
</gene>
<feature type="chain" id="PRO_5021765291" evidence="2">
    <location>
        <begin position="24"/>
        <end position="102"/>
    </location>
</feature>
<feature type="signal peptide" evidence="2">
    <location>
        <begin position="1"/>
        <end position="23"/>
    </location>
</feature>
<dbReference type="SMART" id="SM00054">
    <property type="entry name" value="EFh"/>
    <property type="match status" value="2"/>
</dbReference>
<feature type="compositionally biased region" description="Basic residues" evidence="1">
    <location>
        <begin position="89"/>
        <end position="102"/>
    </location>
</feature>
<dbReference type="SUPFAM" id="SSF47473">
    <property type="entry name" value="EF-hand"/>
    <property type="match status" value="1"/>
</dbReference>
<keyword evidence="5" id="KW-1185">Reference proteome</keyword>
<dbReference type="Pfam" id="PF13202">
    <property type="entry name" value="EF-hand_5"/>
    <property type="match status" value="2"/>
</dbReference>